<organism evidence="5 6">
    <name type="scientific">Lutimaribacter marinistellae</name>
    <dbReference type="NCBI Taxonomy" id="1820329"/>
    <lineage>
        <taxon>Bacteria</taxon>
        <taxon>Pseudomonadati</taxon>
        <taxon>Pseudomonadota</taxon>
        <taxon>Alphaproteobacteria</taxon>
        <taxon>Rhodobacterales</taxon>
        <taxon>Roseobacteraceae</taxon>
        <taxon>Lutimaribacter</taxon>
    </lineage>
</organism>
<proteinExistence type="predicted"/>
<evidence type="ECO:0000256" key="2">
    <source>
        <dbReference type="ARBA" id="ARBA00023125"/>
    </source>
</evidence>
<name>A0ABV7TKS7_9RHOB</name>
<dbReference type="SUPFAM" id="SSF46689">
    <property type="entry name" value="Homeodomain-like"/>
    <property type="match status" value="1"/>
</dbReference>
<dbReference type="InterPro" id="IPR009057">
    <property type="entry name" value="Homeodomain-like_sf"/>
</dbReference>
<keyword evidence="3" id="KW-0804">Transcription</keyword>
<evidence type="ECO:0000313" key="5">
    <source>
        <dbReference type="EMBL" id="MFC3615798.1"/>
    </source>
</evidence>
<sequence>MDRAHNFLFLLDEGFTMQAFSSAVEVLRLLARVIQEPAPGYGAVSFSGGPVRASNGFQLVPDTRLDSIPRDATIVVVAGAGASRTNAPGLTGLVRRLARGGHPVWGVSSGVVRLAEAGLLSGRRVAAHWEDVPYLHEHFPDIQVSPSLFEIDGAIATCAGGQAASDLMLWVVGKSHGTEIAEEIAARLVIDVVRDGRASQRRMLDMRYQTVNPTVFASLRMMRANLFEPVPIAWIAESQRVSQRQLERLFDQEFGQPPSRVYARLRLENAREEVIAGHRPLTEIALDYGFTPDTFARVYKRVFGHAPSLDRPRSRR</sequence>
<dbReference type="PANTHER" id="PTHR43130">
    <property type="entry name" value="ARAC-FAMILY TRANSCRIPTIONAL REGULATOR"/>
    <property type="match status" value="1"/>
</dbReference>
<evidence type="ECO:0000256" key="1">
    <source>
        <dbReference type="ARBA" id="ARBA00023015"/>
    </source>
</evidence>
<evidence type="ECO:0000256" key="3">
    <source>
        <dbReference type="ARBA" id="ARBA00023163"/>
    </source>
</evidence>
<reference evidence="6" key="1">
    <citation type="journal article" date="2019" name="Int. J. Syst. Evol. Microbiol.">
        <title>The Global Catalogue of Microorganisms (GCM) 10K type strain sequencing project: providing services to taxonomists for standard genome sequencing and annotation.</title>
        <authorList>
            <consortium name="The Broad Institute Genomics Platform"/>
            <consortium name="The Broad Institute Genome Sequencing Center for Infectious Disease"/>
            <person name="Wu L."/>
            <person name="Ma J."/>
        </authorList>
    </citation>
    <scope>NUCLEOTIDE SEQUENCE [LARGE SCALE GENOMIC DNA]</scope>
    <source>
        <strain evidence="6">KCTC 42911</strain>
    </source>
</reference>
<dbReference type="Proteomes" id="UP001595629">
    <property type="component" value="Unassembled WGS sequence"/>
</dbReference>
<dbReference type="PROSITE" id="PS00041">
    <property type="entry name" value="HTH_ARAC_FAMILY_1"/>
    <property type="match status" value="1"/>
</dbReference>
<dbReference type="Pfam" id="PF12833">
    <property type="entry name" value="HTH_18"/>
    <property type="match status" value="1"/>
</dbReference>
<dbReference type="InterPro" id="IPR002818">
    <property type="entry name" value="DJ-1/PfpI"/>
</dbReference>
<dbReference type="InterPro" id="IPR052158">
    <property type="entry name" value="INH-QAR"/>
</dbReference>
<evidence type="ECO:0000259" key="4">
    <source>
        <dbReference type="PROSITE" id="PS01124"/>
    </source>
</evidence>
<dbReference type="Pfam" id="PF01965">
    <property type="entry name" value="DJ-1_PfpI"/>
    <property type="match status" value="1"/>
</dbReference>
<feature type="domain" description="HTH araC/xylS-type" evidence="4">
    <location>
        <begin position="216"/>
        <end position="313"/>
    </location>
</feature>
<dbReference type="Gene3D" id="1.10.10.60">
    <property type="entry name" value="Homeodomain-like"/>
    <property type="match status" value="1"/>
</dbReference>
<comment type="caution">
    <text evidence="5">The sequence shown here is derived from an EMBL/GenBank/DDBJ whole genome shotgun (WGS) entry which is preliminary data.</text>
</comment>
<dbReference type="SUPFAM" id="SSF52317">
    <property type="entry name" value="Class I glutamine amidotransferase-like"/>
    <property type="match status" value="1"/>
</dbReference>
<dbReference type="PANTHER" id="PTHR43130:SF3">
    <property type="entry name" value="HTH-TYPE TRANSCRIPTIONAL REGULATOR RV1931C"/>
    <property type="match status" value="1"/>
</dbReference>
<keyword evidence="6" id="KW-1185">Reference proteome</keyword>
<dbReference type="InterPro" id="IPR029062">
    <property type="entry name" value="Class_I_gatase-like"/>
</dbReference>
<gene>
    <name evidence="5" type="ORF">ACFORG_18770</name>
</gene>
<dbReference type="PROSITE" id="PS01124">
    <property type="entry name" value="HTH_ARAC_FAMILY_2"/>
    <property type="match status" value="1"/>
</dbReference>
<protein>
    <submittedName>
        <fullName evidence="5">GlxA family transcriptional regulator</fullName>
    </submittedName>
</protein>
<dbReference type="RefSeq" id="WP_386737083.1">
    <property type="nucleotide sequence ID" value="NZ_JBHRXI010000025.1"/>
</dbReference>
<keyword evidence="1" id="KW-0805">Transcription regulation</keyword>
<dbReference type="CDD" id="cd03136">
    <property type="entry name" value="GATase1_AraC_ArgR_like"/>
    <property type="match status" value="1"/>
</dbReference>
<dbReference type="InterPro" id="IPR018062">
    <property type="entry name" value="HTH_AraC-typ_CS"/>
</dbReference>
<keyword evidence="2" id="KW-0238">DNA-binding</keyword>
<dbReference type="EMBL" id="JBHRXI010000025">
    <property type="protein sequence ID" value="MFC3615798.1"/>
    <property type="molecule type" value="Genomic_DNA"/>
</dbReference>
<accession>A0ABV7TKS7</accession>
<dbReference type="Gene3D" id="3.40.50.880">
    <property type="match status" value="1"/>
</dbReference>
<dbReference type="SMART" id="SM00342">
    <property type="entry name" value="HTH_ARAC"/>
    <property type="match status" value="1"/>
</dbReference>
<dbReference type="InterPro" id="IPR018060">
    <property type="entry name" value="HTH_AraC"/>
</dbReference>
<evidence type="ECO:0000313" key="6">
    <source>
        <dbReference type="Proteomes" id="UP001595629"/>
    </source>
</evidence>